<feature type="domain" description="Tyr recombinase" evidence="10">
    <location>
        <begin position="108"/>
        <end position="287"/>
    </location>
</feature>
<dbReference type="Pfam" id="PF00589">
    <property type="entry name" value="Phage_integrase"/>
    <property type="match status" value="1"/>
</dbReference>
<keyword evidence="13" id="KW-1185">Reference proteome</keyword>
<comment type="similarity">
    <text evidence="9">Belongs to the 'phage' integrase family. XerC subfamily.</text>
</comment>
<dbReference type="Pfam" id="PF02899">
    <property type="entry name" value="Phage_int_SAM_1"/>
    <property type="match status" value="1"/>
</dbReference>
<keyword evidence="5 9" id="KW-0229">DNA integration</keyword>
<dbReference type="Proteomes" id="UP001598138">
    <property type="component" value="Unassembled WGS sequence"/>
</dbReference>
<dbReference type="InterPro" id="IPR013762">
    <property type="entry name" value="Integrase-like_cat_sf"/>
</dbReference>
<comment type="caution">
    <text evidence="12">The sequence shown here is derived from an EMBL/GenBank/DDBJ whole genome shotgun (WGS) entry which is preliminary data.</text>
</comment>
<dbReference type="InterPro" id="IPR023009">
    <property type="entry name" value="Tyrosine_recombinase_XerC/XerD"/>
</dbReference>
<dbReference type="InterPro" id="IPR050090">
    <property type="entry name" value="Tyrosine_recombinase_XerCD"/>
</dbReference>
<dbReference type="EMBL" id="JBBKXZ010000001">
    <property type="protein sequence ID" value="MFD3393536.1"/>
    <property type="molecule type" value="Genomic_DNA"/>
</dbReference>
<dbReference type="InterPro" id="IPR004107">
    <property type="entry name" value="Integrase_SAM-like_N"/>
</dbReference>
<keyword evidence="8 9" id="KW-0131">Cell cycle</keyword>
<comment type="function">
    <text evidence="9">Site-specific tyrosine recombinase, which acts by catalyzing the cutting and rejoining of the recombining DNA molecules. The XerC-XerD complex is essential to convert dimers of the bacterial chromosome into monomers to permit their segregation at cell division. It also contributes to the segregational stability of plasmids.</text>
</comment>
<keyword evidence="7 9" id="KW-0233">DNA recombination</keyword>
<dbReference type="InterPro" id="IPR002104">
    <property type="entry name" value="Integrase_catalytic"/>
</dbReference>
<evidence type="ECO:0000256" key="2">
    <source>
        <dbReference type="ARBA" id="ARBA00022490"/>
    </source>
</evidence>
<dbReference type="HAMAP" id="MF_01808">
    <property type="entry name" value="Recomb_XerC_XerD"/>
    <property type="match status" value="1"/>
</dbReference>
<accession>A0ABW6D9S7</accession>
<dbReference type="InterPro" id="IPR044068">
    <property type="entry name" value="CB"/>
</dbReference>
<evidence type="ECO:0000313" key="13">
    <source>
        <dbReference type="Proteomes" id="UP001598138"/>
    </source>
</evidence>
<organism evidence="12 13">
    <name type="scientific">Aquirufa avitistagni</name>
    <dbReference type="NCBI Taxonomy" id="3104728"/>
    <lineage>
        <taxon>Bacteria</taxon>
        <taxon>Pseudomonadati</taxon>
        <taxon>Bacteroidota</taxon>
        <taxon>Cytophagia</taxon>
        <taxon>Cytophagales</taxon>
        <taxon>Flectobacillaceae</taxon>
        <taxon>Aquirufa</taxon>
    </lineage>
</organism>
<keyword evidence="2 9" id="KW-0963">Cytoplasm</keyword>
<evidence type="ECO:0000256" key="8">
    <source>
        <dbReference type="ARBA" id="ARBA00023306"/>
    </source>
</evidence>
<gene>
    <name evidence="9" type="primary">xerC</name>
    <name evidence="12" type="ORF">U0R10_02770</name>
</gene>
<dbReference type="Gene3D" id="1.10.150.130">
    <property type="match status" value="1"/>
</dbReference>
<keyword evidence="6 9" id="KW-0238">DNA-binding</keyword>
<dbReference type="Gene3D" id="1.10.443.10">
    <property type="entry name" value="Intergrase catalytic core"/>
    <property type="match status" value="1"/>
</dbReference>
<evidence type="ECO:0000256" key="3">
    <source>
        <dbReference type="ARBA" id="ARBA00022618"/>
    </source>
</evidence>
<evidence type="ECO:0000256" key="5">
    <source>
        <dbReference type="ARBA" id="ARBA00022908"/>
    </source>
</evidence>
<keyword evidence="4 9" id="KW-0159">Chromosome partition</keyword>
<dbReference type="SUPFAM" id="SSF56349">
    <property type="entry name" value="DNA breaking-rejoining enzymes"/>
    <property type="match status" value="1"/>
</dbReference>
<dbReference type="PANTHER" id="PTHR30349">
    <property type="entry name" value="PHAGE INTEGRASE-RELATED"/>
    <property type="match status" value="1"/>
</dbReference>
<evidence type="ECO:0000256" key="1">
    <source>
        <dbReference type="ARBA" id="ARBA00004496"/>
    </source>
</evidence>
<evidence type="ECO:0000259" key="11">
    <source>
        <dbReference type="PROSITE" id="PS51900"/>
    </source>
</evidence>
<dbReference type="InterPro" id="IPR010998">
    <property type="entry name" value="Integrase_recombinase_N"/>
</dbReference>
<feature type="active site" evidence="9">
    <location>
        <position position="242"/>
    </location>
</feature>
<protein>
    <recommendedName>
        <fullName evidence="9">Tyrosine recombinase XerC</fullName>
    </recommendedName>
</protein>
<dbReference type="PROSITE" id="PS51898">
    <property type="entry name" value="TYR_RECOMBINASE"/>
    <property type="match status" value="1"/>
</dbReference>
<dbReference type="PANTHER" id="PTHR30349:SF77">
    <property type="entry name" value="TYROSINE RECOMBINASE XERC"/>
    <property type="match status" value="1"/>
</dbReference>
<dbReference type="PROSITE" id="PS51900">
    <property type="entry name" value="CB"/>
    <property type="match status" value="1"/>
</dbReference>
<evidence type="ECO:0000256" key="4">
    <source>
        <dbReference type="ARBA" id="ARBA00022829"/>
    </source>
</evidence>
<feature type="active site" evidence="9">
    <location>
        <position position="265"/>
    </location>
</feature>
<comment type="subunit">
    <text evidence="9">Forms a cyclic heterotetrameric complex composed of two molecules of XerC and two molecules of XerD.</text>
</comment>
<evidence type="ECO:0000313" key="12">
    <source>
        <dbReference type="EMBL" id="MFD3393536.1"/>
    </source>
</evidence>
<dbReference type="RefSeq" id="WP_377982258.1">
    <property type="nucleotide sequence ID" value="NZ_JBBKXZ010000001.1"/>
</dbReference>
<feature type="active site" evidence="9">
    <location>
        <position position="239"/>
    </location>
</feature>
<evidence type="ECO:0000256" key="9">
    <source>
        <dbReference type="HAMAP-Rule" id="MF_01808"/>
    </source>
</evidence>
<keyword evidence="3 9" id="KW-0132">Cell division</keyword>
<evidence type="ECO:0000256" key="7">
    <source>
        <dbReference type="ARBA" id="ARBA00023172"/>
    </source>
</evidence>
<comment type="subcellular location">
    <subcellularLocation>
        <location evidence="1 9">Cytoplasm</location>
    </subcellularLocation>
</comment>
<evidence type="ECO:0000256" key="6">
    <source>
        <dbReference type="ARBA" id="ARBA00023125"/>
    </source>
</evidence>
<feature type="active site" evidence="9">
    <location>
        <position position="174"/>
    </location>
</feature>
<reference evidence="12 13" key="1">
    <citation type="submission" date="2024-03" db="EMBL/GenBank/DDBJ databases">
        <title>Aquirufa genome sequencing.</title>
        <authorList>
            <person name="Pitt A."/>
            <person name="Hahn M.W."/>
        </authorList>
    </citation>
    <scope>NUCLEOTIDE SEQUENCE [LARGE SCALE GENOMIC DNA]</scope>
    <source>
        <strain evidence="12 13">OSTEICH-129V</strain>
    </source>
</reference>
<feature type="active site" description="O-(3'-phospho-DNA)-tyrosine intermediate" evidence="9">
    <location>
        <position position="274"/>
    </location>
</feature>
<evidence type="ECO:0000259" key="10">
    <source>
        <dbReference type="PROSITE" id="PS51898"/>
    </source>
</evidence>
<sequence length="293" mass="33712">MNLEVVNFFLVHLTVERRLSKHTTSAYSTDLLQFCAFLASEYPELSLAEVRAPIVRAWLASLAHDDIQNRSINRKLASLRTLFKFMLRRGDIRENPMSAVRMVKTRKSLPHFVRESEMAPLLDLNQEPASTFSEARDQLVLFLLYGTGMRLAELIELRINQINLAAKTLRVIGKRNKERMIPIPDLLVQFIRQYNELNTFSSDYLILTDKGEQAYPMFIQRLIKKQLGEISTSEKLSPHILRHSYATHLLNRGADLNAIKELLGHANLAATQVYTHNSMEKLKEIYKQAHPKA</sequence>
<feature type="active site" evidence="9">
    <location>
        <position position="150"/>
    </location>
</feature>
<name>A0ABW6D9S7_9BACT</name>
<dbReference type="InterPro" id="IPR011010">
    <property type="entry name" value="DNA_brk_join_enz"/>
</dbReference>
<feature type="domain" description="Core-binding (CB)" evidence="11">
    <location>
        <begin position="1"/>
        <end position="87"/>
    </location>
</feature>
<proteinExistence type="inferred from homology"/>